<keyword evidence="1" id="KW-0812">Transmembrane</keyword>
<accession>A0A5B7IG78</accession>
<sequence length="81" mass="9181">MFLVAVVNEREGSKEVLKQAWCRQGWLVGWLAGWLAWCSAAMGRLAAAQWRTRSRIRVGREDMAAPPQDINVTFTPKIAEH</sequence>
<dbReference type="AlphaFoldDB" id="A0A5B7IG78"/>
<dbReference type="Proteomes" id="UP000324222">
    <property type="component" value="Unassembled WGS sequence"/>
</dbReference>
<reference evidence="2 3" key="1">
    <citation type="submission" date="2019-05" db="EMBL/GenBank/DDBJ databases">
        <title>Another draft genome of Portunus trituberculatus and its Hox gene families provides insights of decapod evolution.</title>
        <authorList>
            <person name="Jeong J.-H."/>
            <person name="Song I."/>
            <person name="Kim S."/>
            <person name="Choi T."/>
            <person name="Kim D."/>
            <person name="Ryu S."/>
            <person name="Kim W."/>
        </authorList>
    </citation>
    <scope>NUCLEOTIDE SEQUENCE [LARGE SCALE GENOMIC DNA]</scope>
    <source>
        <tissue evidence="2">Muscle</tissue>
    </source>
</reference>
<proteinExistence type="predicted"/>
<keyword evidence="1" id="KW-0472">Membrane</keyword>
<keyword evidence="1" id="KW-1133">Transmembrane helix</keyword>
<feature type="transmembrane region" description="Helical" evidence="1">
    <location>
        <begin position="27"/>
        <end position="47"/>
    </location>
</feature>
<protein>
    <submittedName>
        <fullName evidence="2">Uncharacterized protein</fullName>
    </submittedName>
</protein>
<keyword evidence="3" id="KW-1185">Reference proteome</keyword>
<comment type="caution">
    <text evidence="2">The sequence shown here is derived from an EMBL/GenBank/DDBJ whole genome shotgun (WGS) entry which is preliminary data.</text>
</comment>
<organism evidence="2 3">
    <name type="scientific">Portunus trituberculatus</name>
    <name type="common">Swimming crab</name>
    <name type="synonym">Neptunus trituberculatus</name>
    <dbReference type="NCBI Taxonomy" id="210409"/>
    <lineage>
        <taxon>Eukaryota</taxon>
        <taxon>Metazoa</taxon>
        <taxon>Ecdysozoa</taxon>
        <taxon>Arthropoda</taxon>
        <taxon>Crustacea</taxon>
        <taxon>Multicrustacea</taxon>
        <taxon>Malacostraca</taxon>
        <taxon>Eumalacostraca</taxon>
        <taxon>Eucarida</taxon>
        <taxon>Decapoda</taxon>
        <taxon>Pleocyemata</taxon>
        <taxon>Brachyura</taxon>
        <taxon>Eubrachyura</taxon>
        <taxon>Portunoidea</taxon>
        <taxon>Portunidae</taxon>
        <taxon>Portuninae</taxon>
        <taxon>Portunus</taxon>
    </lineage>
</organism>
<evidence type="ECO:0000256" key="1">
    <source>
        <dbReference type="SAM" id="Phobius"/>
    </source>
</evidence>
<evidence type="ECO:0000313" key="3">
    <source>
        <dbReference type="Proteomes" id="UP000324222"/>
    </source>
</evidence>
<evidence type="ECO:0000313" key="2">
    <source>
        <dbReference type="EMBL" id="MPC83430.1"/>
    </source>
</evidence>
<name>A0A5B7IG78_PORTR</name>
<gene>
    <name evidence="2" type="ORF">E2C01_078140</name>
</gene>
<dbReference type="EMBL" id="VSRR010062523">
    <property type="protein sequence ID" value="MPC83430.1"/>
    <property type="molecule type" value="Genomic_DNA"/>
</dbReference>